<dbReference type="PANTHER" id="PTHR47191">
    <property type="entry name" value="OS05G0170800 PROTEIN"/>
    <property type="match status" value="1"/>
</dbReference>
<evidence type="ECO:0000259" key="1">
    <source>
        <dbReference type="PROSITE" id="PS51087"/>
    </source>
</evidence>
<gene>
    <name evidence="2" type="ORF">CA2015_4332</name>
</gene>
<sequence>MVTATTEGVKISVEATYQKEFSNPSLHHYVFTYKVTIKNCNPFTIQLLRRKWEIHDAAETVKLVEGEGVVGQQPVLEPGNVHTYLSGCTIRSGMGKMMGEFYVEKLNDGKLLTVTIPEFQLIANIFNN</sequence>
<organism evidence="2 3">
    <name type="scientific">Cyclobacterium amurskyense</name>
    <dbReference type="NCBI Taxonomy" id="320787"/>
    <lineage>
        <taxon>Bacteria</taxon>
        <taxon>Pseudomonadati</taxon>
        <taxon>Bacteroidota</taxon>
        <taxon>Cytophagia</taxon>
        <taxon>Cytophagales</taxon>
        <taxon>Cyclobacteriaceae</taxon>
        <taxon>Cyclobacterium</taxon>
    </lineage>
</organism>
<dbReference type="PATRIC" id="fig|320787.5.peg.4748"/>
<dbReference type="PROSITE" id="PS51087">
    <property type="entry name" value="APAG"/>
    <property type="match status" value="1"/>
</dbReference>
<name>A0A0H4PZ22_9BACT</name>
<dbReference type="AlphaFoldDB" id="A0A0H4PZ22"/>
<dbReference type="Proteomes" id="UP000036520">
    <property type="component" value="Chromosome"/>
</dbReference>
<feature type="domain" description="ApaG" evidence="1">
    <location>
        <begin position="3"/>
        <end position="128"/>
    </location>
</feature>
<dbReference type="InterPro" id="IPR007474">
    <property type="entry name" value="ApaG_domain"/>
</dbReference>
<dbReference type="KEGG" id="camu:CA2015_4332"/>
<dbReference type="InterPro" id="IPR050718">
    <property type="entry name" value="ApaG-like"/>
</dbReference>
<dbReference type="Gene3D" id="2.60.40.1470">
    <property type="entry name" value="ApaG domain"/>
    <property type="match status" value="1"/>
</dbReference>
<dbReference type="EMBL" id="CP012040">
    <property type="protein sequence ID" value="AKP53677.1"/>
    <property type="molecule type" value="Genomic_DNA"/>
</dbReference>
<protein>
    <submittedName>
        <fullName evidence="2">ApaG domain protein</fullName>
    </submittedName>
</protein>
<dbReference type="Pfam" id="PF04379">
    <property type="entry name" value="DUF525"/>
    <property type="match status" value="1"/>
</dbReference>
<evidence type="ECO:0000313" key="3">
    <source>
        <dbReference type="Proteomes" id="UP000036520"/>
    </source>
</evidence>
<dbReference type="RefSeq" id="WP_048644680.1">
    <property type="nucleotide sequence ID" value="NZ_CAXBGM010000011.1"/>
</dbReference>
<dbReference type="OrthoDB" id="9795226at2"/>
<proteinExistence type="predicted"/>
<dbReference type="STRING" id="320787.CA2015_4332"/>
<accession>A0A0H4PZ22</accession>
<keyword evidence="3" id="KW-1185">Reference proteome</keyword>
<reference evidence="2 3" key="1">
    <citation type="submission" date="2015-07" db="EMBL/GenBank/DDBJ databases">
        <authorList>
            <person name="Kim K.M."/>
        </authorList>
    </citation>
    <scope>NUCLEOTIDE SEQUENCE [LARGE SCALE GENOMIC DNA]</scope>
    <source>
        <strain evidence="2 3">KCTC 12363</strain>
    </source>
</reference>
<dbReference type="NCBIfam" id="NF003967">
    <property type="entry name" value="PRK05461.1"/>
    <property type="match status" value="1"/>
</dbReference>
<dbReference type="PANTHER" id="PTHR47191:SF2">
    <property type="entry name" value="OS05G0170800 PROTEIN"/>
    <property type="match status" value="1"/>
</dbReference>
<dbReference type="InterPro" id="IPR036767">
    <property type="entry name" value="ApaG_sf"/>
</dbReference>
<evidence type="ECO:0000313" key="2">
    <source>
        <dbReference type="EMBL" id="AKP53677.1"/>
    </source>
</evidence>
<dbReference type="SUPFAM" id="SSF110069">
    <property type="entry name" value="ApaG-like"/>
    <property type="match status" value="1"/>
</dbReference>